<dbReference type="OrthoDB" id="2163387at2759"/>
<name>A0A1C7NKM8_9FUNG</name>
<comment type="caution">
    <text evidence="2">The sequence shown here is derived from an EMBL/GenBank/DDBJ whole genome shotgun (WGS) entry which is preliminary data.</text>
</comment>
<evidence type="ECO:0000313" key="2">
    <source>
        <dbReference type="EMBL" id="OBZ89046.1"/>
    </source>
</evidence>
<sequence length="130" mass="15158">MASYTIQQTDMPNLIHRLKLRLALANFKREHGYEHIDLRTLESSLYEHRLKKSLPAIIEEDSHPKKKRRLISEHPFYPFTSPPNHSSRKKLSGNTNARLHYDQRKISLSSDDEDAAHLLVMMHQSPTMSS</sequence>
<reference evidence="2 3" key="1">
    <citation type="submission" date="2016-03" db="EMBL/GenBank/DDBJ databases">
        <title>Choanephora cucurbitarum.</title>
        <authorList>
            <person name="Min B."/>
            <person name="Park H."/>
            <person name="Park J.-H."/>
            <person name="Shin H.-D."/>
            <person name="Choi I.-G."/>
        </authorList>
    </citation>
    <scope>NUCLEOTIDE SEQUENCE [LARGE SCALE GENOMIC DNA]</scope>
    <source>
        <strain evidence="2 3">KUS-F28377</strain>
    </source>
</reference>
<dbReference type="InParanoid" id="A0A1C7NKM8"/>
<proteinExistence type="predicted"/>
<dbReference type="EMBL" id="LUGH01000117">
    <property type="protein sequence ID" value="OBZ89046.1"/>
    <property type="molecule type" value="Genomic_DNA"/>
</dbReference>
<dbReference type="Proteomes" id="UP000093000">
    <property type="component" value="Unassembled WGS sequence"/>
</dbReference>
<evidence type="ECO:0000313" key="3">
    <source>
        <dbReference type="Proteomes" id="UP000093000"/>
    </source>
</evidence>
<evidence type="ECO:0000256" key="1">
    <source>
        <dbReference type="SAM" id="MobiDB-lite"/>
    </source>
</evidence>
<accession>A0A1C7NKM8</accession>
<protein>
    <submittedName>
        <fullName evidence="2">Uncharacterized protein</fullName>
    </submittedName>
</protein>
<organism evidence="2 3">
    <name type="scientific">Choanephora cucurbitarum</name>
    <dbReference type="NCBI Taxonomy" id="101091"/>
    <lineage>
        <taxon>Eukaryota</taxon>
        <taxon>Fungi</taxon>
        <taxon>Fungi incertae sedis</taxon>
        <taxon>Mucoromycota</taxon>
        <taxon>Mucoromycotina</taxon>
        <taxon>Mucoromycetes</taxon>
        <taxon>Mucorales</taxon>
        <taxon>Mucorineae</taxon>
        <taxon>Choanephoraceae</taxon>
        <taxon>Choanephoroideae</taxon>
        <taxon>Choanephora</taxon>
    </lineage>
</organism>
<keyword evidence="3" id="KW-1185">Reference proteome</keyword>
<feature type="region of interest" description="Disordered" evidence="1">
    <location>
        <begin position="56"/>
        <end position="92"/>
    </location>
</feature>
<gene>
    <name evidence="2" type="ORF">A0J61_02914</name>
</gene>
<dbReference type="AlphaFoldDB" id="A0A1C7NKM8"/>